<name>A0A1H3T725_9PSEU</name>
<dbReference type="Gene3D" id="1.10.10.10">
    <property type="entry name" value="Winged helix-like DNA-binding domain superfamily/Winged helix DNA-binding domain"/>
    <property type="match status" value="1"/>
</dbReference>
<dbReference type="SMART" id="SM00866">
    <property type="entry name" value="UTRA"/>
    <property type="match status" value="1"/>
</dbReference>
<keyword evidence="6" id="KW-1185">Reference proteome</keyword>
<gene>
    <name evidence="5" type="ORF">SAMN05421504_11826</name>
</gene>
<reference evidence="5 6" key="1">
    <citation type="submission" date="2016-10" db="EMBL/GenBank/DDBJ databases">
        <authorList>
            <person name="de Groot N.N."/>
        </authorList>
    </citation>
    <scope>NUCLEOTIDE SEQUENCE [LARGE SCALE GENOMIC DNA]</scope>
    <source>
        <strain evidence="5 6">CPCC 202699</strain>
    </source>
</reference>
<evidence type="ECO:0000256" key="3">
    <source>
        <dbReference type="ARBA" id="ARBA00023163"/>
    </source>
</evidence>
<keyword evidence="3" id="KW-0804">Transcription</keyword>
<dbReference type="SUPFAM" id="SSF46785">
    <property type="entry name" value="Winged helix' DNA-binding domain"/>
    <property type="match status" value="1"/>
</dbReference>
<dbReference type="GO" id="GO:0003677">
    <property type="term" value="F:DNA binding"/>
    <property type="evidence" value="ECO:0007669"/>
    <property type="project" value="UniProtKB-KW"/>
</dbReference>
<dbReference type="PANTHER" id="PTHR44846:SF17">
    <property type="entry name" value="GNTR-FAMILY TRANSCRIPTIONAL REGULATOR"/>
    <property type="match status" value="1"/>
</dbReference>
<dbReference type="PANTHER" id="PTHR44846">
    <property type="entry name" value="MANNOSYL-D-GLYCERATE TRANSPORT/METABOLISM SYSTEM REPRESSOR MNGR-RELATED"/>
    <property type="match status" value="1"/>
</dbReference>
<dbReference type="Gene3D" id="3.40.1410.10">
    <property type="entry name" value="Chorismate lyase-like"/>
    <property type="match status" value="1"/>
</dbReference>
<dbReference type="InterPro" id="IPR028978">
    <property type="entry name" value="Chorismate_lyase_/UTRA_dom_sf"/>
</dbReference>
<protein>
    <submittedName>
        <fullName evidence="5">GntR family transcriptional regulator</fullName>
    </submittedName>
</protein>
<dbReference type="InterPro" id="IPR036390">
    <property type="entry name" value="WH_DNA-bd_sf"/>
</dbReference>
<evidence type="ECO:0000313" key="5">
    <source>
        <dbReference type="EMBL" id="SDZ45661.1"/>
    </source>
</evidence>
<dbReference type="InterPro" id="IPR000524">
    <property type="entry name" value="Tscrpt_reg_HTH_GntR"/>
</dbReference>
<dbReference type="GO" id="GO:0003700">
    <property type="term" value="F:DNA-binding transcription factor activity"/>
    <property type="evidence" value="ECO:0007669"/>
    <property type="project" value="InterPro"/>
</dbReference>
<evidence type="ECO:0000259" key="4">
    <source>
        <dbReference type="PROSITE" id="PS50949"/>
    </source>
</evidence>
<dbReference type="AlphaFoldDB" id="A0A1H3T725"/>
<dbReference type="EMBL" id="FNON01000018">
    <property type="protein sequence ID" value="SDZ45661.1"/>
    <property type="molecule type" value="Genomic_DNA"/>
</dbReference>
<evidence type="ECO:0000313" key="6">
    <source>
        <dbReference type="Proteomes" id="UP000199515"/>
    </source>
</evidence>
<dbReference type="PROSITE" id="PS50949">
    <property type="entry name" value="HTH_GNTR"/>
    <property type="match status" value="1"/>
</dbReference>
<dbReference type="InterPro" id="IPR011663">
    <property type="entry name" value="UTRA"/>
</dbReference>
<dbReference type="CDD" id="cd07377">
    <property type="entry name" value="WHTH_GntR"/>
    <property type="match status" value="1"/>
</dbReference>
<proteinExistence type="predicted"/>
<evidence type="ECO:0000256" key="2">
    <source>
        <dbReference type="ARBA" id="ARBA00023125"/>
    </source>
</evidence>
<dbReference type="SMART" id="SM00345">
    <property type="entry name" value="HTH_GNTR"/>
    <property type="match status" value="1"/>
</dbReference>
<dbReference type="STRING" id="589385.SAMN05421504_11826"/>
<keyword evidence="2" id="KW-0238">DNA-binding</keyword>
<dbReference type="Pfam" id="PF00392">
    <property type="entry name" value="GntR"/>
    <property type="match status" value="1"/>
</dbReference>
<dbReference type="Pfam" id="PF07702">
    <property type="entry name" value="UTRA"/>
    <property type="match status" value="1"/>
</dbReference>
<evidence type="ECO:0000256" key="1">
    <source>
        <dbReference type="ARBA" id="ARBA00023015"/>
    </source>
</evidence>
<dbReference type="GO" id="GO:0045892">
    <property type="term" value="P:negative regulation of DNA-templated transcription"/>
    <property type="evidence" value="ECO:0007669"/>
    <property type="project" value="TreeGrafter"/>
</dbReference>
<dbReference type="InterPro" id="IPR036388">
    <property type="entry name" value="WH-like_DNA-bd_sf"/>
</dbReference>
<dbReference type="RefSeq" id="WP_176969059.1">
    <property type="nucleotide sequence ID" value="NZ_FNON01000018.1"/>
</dbReference>
<keyword evidence="1" id="KW-0805">Transcription regulation</keyword>
<accession>A0A1H3T725</accession>
<feature type="domain" description="HTH gntR-type" evidence="4">
    <location>
        <begin position="22"/>
        <end position="90"/>
    </location>
</feature>
<organism evidence="5 6">
    <name type="scientific">Amycolatopsis xylanica</name>
    <dbReference type="NCBI Taxonomy" id="589385"/>
    <lineage>
        <taxon>Bacteria</taxon>
        <taxon>Bacillati</taxon>
        <taxon>Actinomycetota</taxon>
        <taxon>Actinomycetes</taxon>
        <taxon>Pseudonocardiales</taxon>
        <taxon>Pseudonocardiaceae</taxon>
        <taxon>Amycolatopsis</taxon>
    </lineage>
</organism>
<dbReference type="Proteomes" id="UP000199515">
    <property type="component" value="Unassembled WGS sequence"/>
</dbReference>
<dbReference type="SUPFAM" id="SSF64288">
    <property type="entry name" value="Chorismate lyase-like"/>
    <property type="match status" value="1"/>
</dbReference>
<sequence length="254" mass="27974">MARHLRHFADRRTDIPEIQKVPPKYEQIAAPIRDQIIAGELKPGDKVPSGRFLMKLWKVSRPTADAALDLLKHQGYIEARQGSGSYVREALPGDPSAMLTVDVSFRTEFLAVELTPGPAHATHALGEPDEAELLRRQLLIHNSEDEPARIQTSWFAPAVAEEAPLLLERAQPPEGVEAYLAATAGHHPTRTLRENSARLATAAERRQLDLASPSAVLEHRVTVFGADGAVLRFDEIVCPPDTWYPESDHPSLSG</sequence>
<dbReference type="InterPro" id="IPR050679">
    <property type="entry name" value="Bact_HTH_transcr_reg"/>
</dbReference>